<accession>A0A1G2T1X7</accession>
<proteinExistence type="predicted"/>
<organism evidence="1 2">
    <name type="scientific">Candidatus Zambryskibacteria bacterium RIFCSPHIGHO2_01_FULL_49_18</name>
    <dbReference type="NCBI Taxonomy" id="1802740"/>
    <lineage>
        <taxon>Bacteria</taxon>
        <taxon>Candidatus Zambryskiibacteriota</taxon>
    </lineage>
</organism>
<name>A0A1G2T1X7_9BACT</name>
<dbReference type="Proteomes" id="UP000178612">
    <property type="component" value="Unassembled WGS sequence"/>
</dbReference>
<reference evidence="1 2" key="1">
    <citation type="journal article" date="2016" name="Nat. Commun.">
        <title>Thousands of microbial genomes shed light on interconnected biogeochemical processes in an aquifer system.</title>
        <authorList>
            <person name="Anantharaman K."/>
            <person name="Brown C.T."/>
            <person name="Hug L.A."/>
            <person name="Sharon I."/>
            <person name="Castelle C.J."/>
            <person name="Probst A.J."/>
            <person name="Thomas B.C."/>
            <person name="Singh A."/>
            <person name="Wilkins M.J."/>
            <person name="Karaoz U."/>
            <person name="Brodie E.L."/>
            <person name="Williams K.H."/>
            <person name="Hubbard S.S."/>
            <person name="Banfield J.F."/>
        </authorList>
    </citation>
    <scope>NUCLEOTIDE SEQUENCE [LARGE SCALE GENOMIC DNA]</scope>
</reference>
<gene>
    <name evidence="1" type="ORF">A2758_02435</name>
</gene>
<dbReference type="EMBL" id="MHVJ01000013">
    <property type="protein sequence ID" value="OHA91297.1"/>
    <property type="molecule type" value="Genomic_DNA"/>
</dbReference>
<evidence type="ECO:0000313" key="1">
    <source>
        <dbReference type="EMBL" id="OHA91297.1"/>
    </source>
</evidence>
<dbReference type="AlphaFoldDB" id="A0A1G2T1X7"/>
<sequence length="157" mass="18113">MGYKPTLGGLKKAQEFLHLKGHPMPIFQMDIYEDGQRDGLIWTPGKGRTIPIDEAIGRFGAMYEVADIRLTNKQGGKFVQFTNNTRLINGLEWEEVGWDAIPEFHYGNPVDHRFKDFTVLYGTTFVNLARWGKVNVTILDRIKFRLFPKRYASEIFA</sequence>
<evidence type="ECO:0000313" key="2">
    <source>
        <dbReference type="Proteomes" id="UP000178612"/>
    </source>
</evidence>
<protein>
    <submittedName>
        <fullName evidence="1">Uncharacterized protein</fullName>
    </submittedName>
</protein>
<comment type="caution">
    <text evidence="1">The sequence shown here is derived from an EMBL/GenBank/DDBJ whole genome shotgun (WGS) entry which is preliminary data.</text>
</comment>